<dbReference type="OrthoDB" id="8719709at2"/>
<dbReference type="STRING" id="943830.A4A58_24805"/>
<dbReference type="InterPro" id="IPR019660">
    <property type="entry name" value="Put_sensory_transdc_reg_YbjN"/>
</dbReference>
<organism evidence="2 3">
    <name type="scientific">Tardiphaga robiniae</name>
    <dbReference type="NCBI Taxonomy" id="943830"/>
    <lineage>
        <taxon>Bacteria</taxon>
        <taxon>Pseudomonadati</taxon>
        <taxon>Pseudomonadota</taxon>
        <taxon>Alphaproteobacteria</taxon>
        <taxon>Hyphomicrobiales</taxon>
        <taxon>Nitrobacteraceae</taxon>
        <taxon>Tardiphaga</taxon>
    </lineage>
</organism>
<name>A0A164A077_9BRAD</name>
<sequence length="166" mass="18122">MTDTNLVSVTLESLRDLMQNSGYRVDLVSDPAANISLLRSSTAGFGFDVRPGNRLAADENSFVDFTFSAWLNIEGELPLDVVNRWNALRRFGRLQVVPGFLALTMDVSLIGGVSPNNVRANVEIWDHLVQALVPYLREELQKLGTSQQANVAPAAPDQVPAEAKVA</sequence>
<protein>
    <recommendedName>
        <fullName evidence="4">YbjN domain-containing protein</fullName>
    </recommendedName>
</protein>
<reference evidence="2 3" key="1">
    <citation type="submission" date="2016-03" db="EMBL/GenBank/DDBJ databases">
        <title>Microsymbionts genomes from the relict species Vavilovia formosa (Stev.) Fed.</title>
        <authorList>
            <person name="Kopat V."/>
            <person name="Chirak E."/>
            <person name="Kimeklis A."/>
            <person name="Andronov E."/>
        </authorList>
    </citation>
    <scope>NUCLEOTIDE SEQUENCE [LARGE SCALE GENOMIC DNA]</scope>
    <source>
        <strain evidence="2 3">Vaf07</strain>
    </source>
</reference>
<proteinExistence type="predicted"/>
<evidence type="ECO:0000313" key="3">
    <source>
        <dbReference type="Proteomes" id="UP000076574"/>
    </source>
</evidence>
<dbReference type="RefSeq" id="WP_068731587.1">
    <property type="nucleotide sequence ID" value="NZ_LVYV01000006.1"/>
</dbReference>
<accession>A0A164A077</accession>
<dbReference type="Proteomes" id="UP000076574">
    <property type="component" value="Unassembled WGS sequence"/>
</dbReference>
<dbReference type="AlphaFoldDB" id="A0A164A077"/>
<comment type="caution">
    <text evidence="2">The sequence shown here is derived from an EMBL/GenBank/DDBJ whole genome shotgun (WGS) entry which is preliminary data.</text>
</comment>
<evidence type="ECO:0008006" key="4">
    <source>
        <dbReference type="Google" id="ProtNLM"/>
    </source>
</evidence>
<gene>
    <name evidence="2" type="ORF">A4A58_24805</name>
</gene>
<evidence type="ECO:0000256" key="1">
    <source>
        <dbReference type="SAM" id="MobiDB-lite"/>
    </source>
</evidence>
<dbReference type="Pfam" id="PF10722">
    <property type="entry name" value="YbjN"/>
    <property type="match status" value="1"/>
</dbReference>
<evidence type="ECO:0000313" key="2">
    <source>
        <dbReference type="EMBL" id="KZD24070.1"/>
    </source>
</evidence>
<keyword evidence="3" id="KW-1185">Reference proteome</keyword>
<feature type="region of interest" description="Disordered" evidence="1">
    <location>
        <begin position="147"/>
        <end position="166"/>
    </location>
</feature>
<dbReference type="EMBL" id="LVYV01000006">
    <property type="protein sequence ID" value="KZD24070.1"/>
    <property type="molecule type" value="Genomic_DNA"/>
</dbReference>